<gene>
    <name evidence="13" type="ORF">B5V51_13591</name>
</gene>
<sequence length="116" mass="12522">MPCLKILTNIPISQVPKDFVSKILPLLSRVVRKPEDKFLCVVSGDCHISFAGDATTPGAVATLESIGNLGVEENKIITREVSAFLEKELGIPPNNFFLSFYDLKGQDIGKGGVTMA</sequence>
<evidence type="ECO:0000256" key="1">
    <source>
        <dbReference type="ARBA" id="ARBA00004613"/>
    </source>
</evidence>
<dbReference type="GO" id="GO:0005615">
    <property type="term" value="C:extracellular space"/>
    <property type="evidence" value="ECO:0007669"/>
    <property type="project" value="UniProtKB-KW"/>
</dbReference>
<evidence type="ECO:0000256" key="10">
    <source>
        <dbReference type="ARBA" id="ARBA00041631"/>
    </source>
</evidence>
<dbReference type="GO" id="GO:0050178">
    <property type="term" value="F:phenylpyruvate tautomerase activity"/>
    <property type="evidence" value="ECO:0007669"/>
    <property type="project" value="UniProtKB-EC"/>
</dbReference>
<evidence type="ECO:0000256" key="12">
    <source>
        <dbReference type="ARBA" id="ARBA00042730"/>
    </source>
</evidence>
<dbReference type="STRING" id="7102.A0A2A4JQL6"/>
<dbReference type="PANTHER" id="PTHR11954:SF6">
    <property type="entry name" value="MACROPHAGE MIGRATION INHIBITORY FACTOR"/>
    <property type="match status" value="1"/>
</dbReference>
<dbReference type="EMBL" id="NWSH01000779">
    <property type="protein sequence ID" value="PCG74291.1"/>
    <property type="molecule type" value="Genomic_DNA"/>
</dbReference>
<keyword evidence="3" id="KW-0202">Cytokine</keyword>
<dbReference type="Pfam" id="PF01187">
    <property type="entry name" value="MIF"/>
    <property type="match status" value="1"/>
</dbReference>
<dbReference type="InterPro" id="IPR001398">
    <property type="entry name" value="Macrophage_inhib_fac"/>
</dbReference>
<protein>
    <recommendedName>
        <fullName evidence="12">L-dopachrome isomerase</fullName>
        <ecNumber evidence="9">5.3.2.1</ecNumber>
        <ecNumber evidence="8">5.3.3.12</ecNumber>
    </recommendedName>
    <alternativeName>
        <fullName evidence="10">L-dopachrome tautomerase</fullName>
    </alternativeName>
    <alternativeName>
        <fullName evidence="11">Phenylpyruvate tautomerase</fullName>
    </alternativeName>
</protein>
<evidence type="ECO:0000256" key="4">
    <source>
        <dbReference type="ARBA" id="ARBA00022525"/>
    </source>
</evidence>
<dbReference type="GO" id="GO:0004167">
    <property type="term" value="F:dopachrome isomerase activity"/>
    <property type="evidence" value="ECO:0007669"/>
    <property type="project" value="UniProtKB-EC"/>
</dbReference>
<dbReference type="EC" id="5.3.2.1" evidence="9"/>
<dbReference type="EC" id="5.3.3.12" evidence="8"/>
<name>A0A2A4JQL6_HELVI</name>
<dbReference type="GO" id="GO:0005125">
    <property type="term" value="F:cytokine activity"/>
    <property type="evidence" value="ECO:0007669"/>
    <property type="project" value="UniProtKB-KW"/>
</dbReference>
<evidence type="ECO:0000256" key="3">
    <source>
        <dbReference type="ARBA" id="ARBA00022514"/>
    </source>
</evidence>
<dbReference type="Gene3D" id="3.30.429.10">
    <property type="entry name" value="Macrophage Migration Inhibitory Factor"/>
    <property type="match status" value="1"/>
</dbReference>
<dbReference type="AlphaFoldDB" id="A0A2A4JQL6"/>
<keyword evidence="4" id="KW-0964">Secreted</keyword>
<comment type="caution">
    <text evidence="13">The sequence shown here is derived from an EMBL/GenBank/DDBJ whole genome shotgun (WGS) entry which is preliminary data.</text>
</comment>
<evidence type="ECO:0000256" key="11">
    <source>
        <dbReference type="ARBA" id="ARBA00041912"/>
    </source>
</evidence>
<comment type="subcellular location">
    <subcellularLocation>
        <location evidence="1">Secreted</location>
    </subcellularLocation>
</comment>
<comment type="catalytic activity">
    <reaction evidence="6">
        <text>3-phenylpyruvate = enol-phenylpyruvate</text>
        <dbReference type="Rhea" id="RHEA:17097"/>
        <dbReference type="ChEBI" id="CHEBI:16815"/>
        <dbReference type="ChEBI" id="CHEBI:18005"/>
        <dbReference type="EC" id="5.3.2.1"/>
    </reaction>
</comment>
<evidence type="ECO:0000256" key="7">
    <source>
        <dbReference type="ARBA" id="ARBA00036823"/>
    </source>
</evidence>
<comment type="catalytic activity">
    <reaction evidence="7">
        <text>L-dopachrome = 5,6-dihydroxyindole-2-carboxylate</text>
        <dbReference type="Rhea" id="RHEA:13041"/>
        <dbReference type="ChEBI" id="CHEBI:16875"/>
        <dbReference type="ChEBI" id="CHEBI:57509"/>
        <dbReference type="EC" id="5.3.3.12"/>
    </reaction>
</comment>
<evidence type="ECO:0000256" key="5">
    <source>
        <dbReference type="ARBA" id="ARBA00023235"/>
    </source>
</evidence>
<evidence type="ECO:0000256" key="9">
    <source>
        <dbReference type="ARBA" id="ARBA00039086"/>
    </source>
</evidence>
<reference evidence="13" key="1">
    <citation type="submission" date="2017-09" db="EMBL/GenBank/DDBJ databases">
        <title>Contemporary evolution of a Lepidopteran species, Heliothis virescens, in response to modern agricultural practices.</title>
        <authorList>
            <person name="Fritz M.L."/>
            <person name="Deyonke A.M."/>
            <person name="Papanicolaou A."/>
            <person name="Micinski S."/>
            <person name="Westbrook J."/>
            <person name="Gould F."/>
        </authorList>
    </citation>
    <scope>NUCLEOTIDE SEQUENCE [LARGE SCALE GENOMIC DNA]</scope>
    <source>
        <strain evidence="13">HvINT-</strain>
        <tissue evidence="13">Whole body</tissue>
    </source>
</reference>
<evidence type="ECO:0000256" key="2">
    <source>
        <dbReference type="ARBA" id="ARBA00005851"/>
    </source>
</evidence>
<proteinExistence type="inferred from homology"/>
<accession>A0A2A4JQL6</accession>
<keyword evidence="5" id="KW-0413">Isomerase</keyword>
<dbReference type="SUPFAM" id="SSF55331">
    <property type="entry name" value="Tautomerase/MIF"/>
    <property type="match status" value="1"/>
</dbReference>
<evidence type="ECO:0000256" key="6">
    <source>
        <dbReference type="ARBA" id="ARBA00036735"/>
    </source>
</evidence>
<evidence type="ECO:0000256" key="8">
    <source>
        <dbReference type="ARBA" id="ARBA00038932"/>
    </source>
</evidence>
<organism evidence="13">
    <name type="scientific">Heliothis virescens</name>
    <name type="common">Tobacco budworm moth</name>
    <dbReference type="NCBI Taxonomy" id="7102"/>
    <lineage>
        <taxon>Eukaryota</taxon>
        <taxon>Metazoa</taxon>
        <taxon>Ecdysozoa</taxon>
        <taxon>Arthropoda</taxon>
        <taxon>Hexapoda</taxon>
        <taxon>Insecta</taxon>
        <taxon>Pterygota</taxon>
        <taxon>Neoptera</taxon>
        <taxon>Endopterygota</taxon>
        <taxon>Lepidoptera</taxon>
        <taxon>Glossata</taxon>
        <taxon>Ditrysia</taxon>
        <taxon>Noctuoidea</taxon>
        <taxon>Noctuidae</taxon>
        <taxon>Heliothinae</taxon>
        <taxon>Heliothis</taxon>
    </lineage>
</organism>
<dbReference type="InterPro" id="IPR014347">
    <property type="entry name" value="Tautomerase/MIF_sf"/>
</dbReference>
<dbReference type="PANTHER" id="PTHR11954">
    <property type="entry name" value="D-DOPACHROME DECARBOXYLASE"/>
    <property type="match status" value="1"/>
</dbReference>
<comment type="similarity">
    <text evidence="2">Belongs to the MIF family.</text>
</comment>
<evidence type="ECO:0000313" key="13">
    <source>
        <dbReference type="EMBL" id="PCG74291.1"/>
    </source>
</evidence>